<evidence type="ECO:0008006" key="5">
    <source>
        <dbReference type="Google" id="ProtNLM"/>
    </source>
</evidence>
<keyword evidence="4" id="KW-1185">Reference proteome</keyword>
<sequence length="308" mass="32082">MAVLALAAATGGCARFPDLPGFAAVPFTLQLPFGEHLDGSITTRLLRREFQATNARVTCSGSFNAPKPGAPAVIFAEGSNGMRGSGSLEGGSSFGAAGTMSMPASALQRSGTARRAGRSDEVGMNPRAERSHVQGRTVRARLLDSGGSIPSRQPAPGGRSAPSTLACPTVTGTPRFMAASVIGLRRLRDRRTYGAWRRALACLLAFVLIIALVDPALTSPRVGPDHWKGPGTLSLFEPGSTVSAADDPSDRERPGPTRCNGYCPCHAALRPDDGLAVPARVARALEFPLFGDGFRSLTAAPPNEPPRA</sequence>
<reference evidence="3 4" key="1">
    <citation type="submission" date="2023-07" db="EMBL/GenBank/DDBJ databases">
        <title>Genomic Encyclopedia of Type Strains, Phase IV (KMG-IV): sequencing the most valuable type-strain genomes for metagenomic binning, comparative biology and taxonomic classification.</title>
        <authorList>
            <person name="Goeker M."/>
        </authorList>
    </citation>
    <scope>NUCLEOTIDE SEQUENCE [LARGE SCALE GENOMIC DNA]</scope>
    <source>
        <strain evidence="3 4">DSM 19562</strain>
    </source>
</reference>
<name>A0ABU0HHS2_9HYPH</name>
<dbReference type="RefSeq" id="WP_238249949.1">
    <property type="nucleotide sequence ID" value="NZ_BPQX01000036.1"/>
</dbReference>
<organism evidence="3 4">
    <name type="scientific">Methylobacterium persicinum</name>
    <dbReference type="NCBI Taxonomy" id="374426"/>
    <lineage>
        <taxon>Bacteria</taxon>
        <taxon>Pseudomonadati</taxon>
        <taxon>Pseudomonadota</taxon>
        <taxon>Alphaproteobacteria</taxon>
        <taxon>Hyphomicrobiales</taxon>
        <taxon>Methylobacteriaceae</taxon>
        <taxon>Methylobacterium</taxon>
    </lineage>
</organism>
<feature type="compositionally biased region" description="Basic and acidic residues" evidence="1">
    <location>
        <begin position="117"/>
        <end position="132"/>
    </location>
</feature>
<gene>
    <name evidence="3" type="ORF">QO016_001359</name>
</gene>
<keyword evidence="2" id="KW-1133">Transmembrane helix</keyword>
<keyword evidence="2" id="KW-0812">Transmembrane</keyword>
<evidence type="ECO:0000313" key="4">
    <source>
        <dbReference type="Proteomes" id="UP001236369"/>
    </source>
</evidence>
<evidence type="ECO:0000256" key="1">
    <source>
        <dbReference type="SAM" id="MobiDB-lite"/>
    </source>
</evidence>
<feature type="region of interest" description="Disordered" evidence="1">
    <location>
        <begin position="230"/>
        <end position="257"/>
    </location>
</feature>
<dbReference type="EMBL" id="JAUSVV010000002">
    <property type="protein sequence ID" value="MDQ0441876.1"/>
    <property type="molecule type" value="Genomic_DNA"/>
</dbReference>
<protein>
    <recommendedName>
        <fullName evidence="5">DUF2946 domain-containing protein</fullName>
    </recommendedName>
</protein>
<dbReference type="Proteomes" id="UP001236369">
    <property type="component" value="Unassembled WGS sequence"/>
</dbReference>
<accession>A0ABU0HHS2</accession>
<feature type="transmembrane region" description="Helical" evidence="2">
    <location>
        <begin position="195"/>
        <end position="213"/>
    </location>
</feature>
<evidence type="ECO:0000313" key="3">
    <source>
        <dbReference type="EMBL" id="MDQ0441876.1"/>
    </source>
</evidence>
<keyword evidence="2" id="KW-0472">Membrane</keyword>
<proteinExistence type="predicted"/>
<comment type="caution">
    <text evidence="3">The sequence shown here is derived from an EMBL/GenBank/DDBJ whole genome shotgun (WGS) entry which is preliminary data.</text>
</comment>
<feature type="region of interest" description="Disordered" evidence="1">
    <location>
        <begin position="86"/>
        <end position="169"/>
    </location>
</feature>
<evidence type="ECO:0000256" key="2">
    <source>
        <dbReference type="SAM" id="Phobius"/>
    </source>
</evidence>